<dbReference type="EMBL" id="JAGPXF010000007">
    <property type="protein sequence ID" value="KAH7235553.1"/>
    <property type="molecule type" value="Genomic_DNA"/>
</dbReference>
<dbReference type="Proteomes" id="UP000813427">
    <property type="component" value="Unassembled WGS sequence"/>
</dbReference>
<gene>
    <name evidence="2" type="ORF">BKA59DRAFT_278829</name>
</gene>
<dbReference type="OrthoDB" id="5428863at2759"/>
<evidence type="ECO:0000313" key="3">
    <source>
        <dbReference type="Proteomes" id="UP000813427"/>
    </source>
</evidence>
<dbReference type="AlphaFoldDB" id="A0A8K0W6E1"/>
<dbReference type="InterPro" id="IPR010730">
    <property type="entry name" value="HET"/>
</dbReference>
<accession>A0A8K0W6E1</accession>
<dbReference type="Pfam" id="PF06985">
    <property type="entry name" value="HET"/>
    <property type="match status" value="1"/>
</dbReference>
<dbReference type="PANTHER" id="PTHR33112">
    <property type="entry name" value="DOMAIN PROTEIN, PUTATIVE-RELATED"/>
    <property type="match status" value="1"/>
</dbReference>
<dbReference type="PANTHER" id="PTHR33112:SF1">
    <property type="entry name" value="HETEROKARYON INCOMPATIBILITY DOMAIN-CONTAINING PROTEIN"/>
    <property type="match status" value="1"/>
</dbReference>
<reference evidence="2" key="1">
    <citation type="journal article" date="2021" name="Nat. Commun.">
        <title>Genetic determinants of endophytism in the Arabidopsis root mycobiome.</title>
        <authorList>
            <person name="Mesny F."/>
            <person name="Miyauchi S."/>
            <person name="Thiergart T."/>
            <person name="Pickel B."/>
            <person name="Atanasova L."/>
            <person name="Karlsson M."/>
            <person name="Huettel B."/>
            <person name="Barry K.W."/>
            <person name="Haridas S."/>
            <person name="Chen C."/>
            <person name="Bauer D."/>
            <person name="Andreopoulos W."/>
            <person name="Pangilinan J."/>
            <person name="LaButti K."/>
            <person name="Riley R."/>
            <person name="Lipzen A."/>
            <person name="Clum A."/>
            <person name="Drula E."/>
            <person name="Henrissat B."/>
            <person name="Kohler A."/>
            <person name="Grigoriev I.V."/>
            <person name="Martin F.M."/>
            <person name="Hacquard S."/>
        </authorList>
    </citation>
    <scope>NUCLEOTIDE SEQUENCE</scope>
    <source>
        <strain evidence="2">MPI-SDFR-AT-0068</strain>
    </source>
</reference>
<name>A0A8K0W6E1_9HYPO</name>
<proteinExistence type="predicted"/>
<comment type="caution">
    <text evidence="2">The sequence shown here is derived from an EMBL/GenBank/DDBJ whole genome shotgun (WGS) entry which is preliminary data.</text>
</comment>
<feature type="domain" description="Heterokaryon incompatibility" evidence="1">
    <location>
        <begin position="191"/>
        <end position="316"/>
    </location>
</feature>
<evidence type="ECO:0000313" key="2">
    <source>
        <dbReference type="EMBL" id="KAH7235553.1"/>
    </source>
</evidence>
<keyword evidence="3" id="KW-1185">Reference proteome</keyword>
<protein>
    <submittedName>
        <fullName evidence="2">Heterokaryon incompatibility protein-domain-containing protein</fullName>
    </submittedName>
</protein>
<sequence>MFSNDNDSLCPDCRDIDWKGLVERPLHQEKDWARPAPRIVKNMEKSYKEMKNSGCRSCQILSTIIKKDLKGFWNNNKFLQPKLEVTSLEIEANIDRSESRHGSVALLRTSGWGYWTGRYAKLLGPGIDPEISKIPPLIEDFAWMRNSISGCRQQHKGCVNAAPSLPGLRVIDCLASSCTVSVVSAPDACQYTALSYVWGGVHATTTEIPTVVKDAIKVTVELGLQYLWVDQYCIPQGDAQKHGLIRVMDKIYSSACVTIVAAAGKTSADGLPGVSTVLRTAQTEIKIDGCTLFELPAALDSVQASAWASRGWTYQEGLLSTRCLVFTNKGVLYNCRERFVDENLQQLVSSETAVSMKENKLLSTLFATTGTDCPQLQHRIVQYTERQLSYSQDSLNAILGIFADYEEQQEALASSWRPRPEVPLVLSSPLDMAPQPSHIWGLPLQRGASMLLWHHPLPPKQRRSDFPSWSWTGWEGGIKFEDSSWLSRHSSTDPTFAPTSIEIPNQLKGLYDRKIKGLYVTGATIELKFATQGQAQSIIQGIGQPPDTRNFPNYDVQTPRHHCLLEAFPGVFVAVRSTMSVKPAPQDQTIGLLVTGDFNGLFCARSMIVLKQCGQNFARVGFIDAGDLWEHKAINNKGPSTGEELLDSDILWKYKFLNIDGSFVGREMLPESFFGGLSFGQDFKRQRICLE</sequence>
<evidence type="ECO:0000259" key="1">
    <source>
        <dbReference type="Pfam" id="PF06985"/>
    </source>
</evidence>
<organism evidence="2 3">
    <name type="scientific">Fusarium tricinctum</name>
    <dbReference type="NCBI Taxonomy" id="61284"/>
    <lineage>
        <taxon>Eukaryota</taxon>
        <taxon>Fungi</taxon>
        <taxon>Dikarya</taxon>
        <taxon>Ascomycota</taxon>
        <taxon>Pezizomycotina</taxon>
        <taxon>Sordariomycetes</taxon>
        <taxon>Hypocreomycetidae</taxon>
        <taxon>Hypocreales</taxon>
        <taxon>Nectriaceae</taxon>
        <taxon>Fusarium</taxon>
        <taxon>Fusarium tricinctum species complex</taxon>
    </lineage>
</organism>